<dbReference type="PANTHER" id="PTHR22604:SF105">
    <property type="entry name" value="TRANS-1,2-DIHYDROBENZENE-1,2-DIOL DEHYDROGENASE"/>
    <property type="match status" value="1"/>
</dbReference>
<keyword evidence="2" id="KW-0560">Oxidoreductase</keyword>
<accession>A0A6J7VMI7</accession>
<organism evidence="5">
    <name type="scientific">freshwater metagenome</name>
    <dbReference type="NCBI Taxonomy" id="449393"/>
    <lineage>
        <taxon>unclassified sequences</taxon>
        <taxon>metagenomes</taxon>
        <taxon>ecological metagenomes</taxon>
    </lineage>
</organism>
<dbReference type="Gene3D" id="3.30.360.10">
    <property type="entry name" value="Dihydrodipicolinate Reductase, domain 2"/>
    <property type="match status" value="1"/>
</dbReference>
<feature type="domain" description="Gfo/Idh/MocA-like oxidoreductase N-terminal" evidence="3">
    <location>
        <begin position="4"/>
        <end position="119"/>
    </location>
</feature>
<dbReference type="InterPro" id="IPR055170">
    <property type="entry name" value="GFO_IDH_MocA-like_dom"/>
</dbReference>
<dbReference type="Pfam" id="PF01408">
    <property type="entry name" value="GFO_IDH_MocA"/>
    <property type="match status" value="1"/>
</dbReference>
<comment type="similarity">
    <text evidence="1">Belongs to the Gfo/Idh/MocA family.</text>
</comment>
<evidence type="ECO:0000313" key="5">
    <source>
        <dbReference type="EMBL" id="CAB5105604.1"/>
    </source>
</evidence>
<dbReference type="GO" id="GO:0000166">
    <property type="term" value="F:nucleotide binding"/>
    <property type="evidence" value="ECO:0007669"/>
    <property type="project" value="InterPro"/>
</dbReference>
<sequence length="327" mass="35260">MKSFNWGILGTGGIAQAFVDDLSRAEGHHVIAIGSRSIEKAQSFAKPIRGATAHGSYSELVADKKVDAIYVATPHPMHLEHSLLAMNAGKPVLCEKPFAMSAAQTQSMIDASRNNGVALLEAMWTRYLPHIAQVREILKSGVLGEIQTVEADHGQRLADRGIARLVNPDLGGGALLDLGIYPISFAHLVLGAPAKIMASAVMTDRGVDAQTSAIFSYDNGSQAIINTTMIAQTPCRAVISGLLGRLEIDRTFYTPSNMRVVLYDGTTTEYPSSYTGHGLREQAIELARVVNSGALESPLMPHNESISVMKSMDEIRKQIGLTYPFEN</sequence>
<proteinExistence type="inferred from homology"/>
<dbReference type="SUPFAM" id="SSF51735">
    <property type="entry name" value="NAD(P)-binding Rossmann-fold domains"/>
    <property type="match status" value="1"/>
</dbReference>
<evidence type="ECO:0000256" key="1">
    <source>
        <dbReference type="ARBA" id="ARBA00010928"/>
    </source>
</evidence>
<dbReference type="SUPFAM" id="SSF55347">
    <property type="entry name" value="Glyceraldehyde-3-phosphate dehydrogenase-like, C-terminal domain"/>
    <property type="match status" value="1"/>
</dbReference>
<dbReference type="Gene3D" id="3.40.50.720">
    <property type="entry name" value="NAD(P)-binding Rossmann-like Domain"/>
    <property type="match status" value="1"/>
</dbReference>
<dbReference type="Pfam" id="PF22725">
    <property type="entry name" value="GFO_IDH_MocA_C3"/>
    <property type="match status" value="1"/>
</dbReference>
<dbReference type="InterPro" id="IPR036291">
    <property type="entry name" value="NAD(P)-bd_dom_sf"/>
</dbReference>
<evidence type="ECO:0000256" key="2">
    <source>
        <dbReference type="ARBA" id="ARBA00023002"/>
    </source>
</evidence>
<dbReference type="InterPro" id="IPR050984">
    <property type="entry name" value="Gfo/Idh/MocA_domain"/>
</dbReference>
<name>A0A6J7VMI7_9ZZZZ</name>
<dbReference type="AlphaFoldDB" id="A0A6J7VMI7"/>
<evidence type="ECO:0000259" key="4">
    <source>
        <dbReference type="Pfam" id="PF22725"/>
    </source>
</evidence>
<reference evidence="5" key="1">
    <citation type="submission" date="2020-05" db="EMBL/GenBank/DDBJ databases">
        <authorList>
            <person name="Chiriac C."/>
            <person name="Salcher M."/>
            <person name="Ghai R."/>
            <person name="Kavagutti S V."/>
        </authorList>
    </citation>
    <scope>NUCLEOTIDE SEQUENCE</scope>
</reference>
<dbReference type="GO" id="GO:0016491">
    <property type="term" value="F:oxidoreductase activity"/>
    <property type="evidence" value="ECO:0007669"/>
    <property type="project" value="UniProtKB-KW"/>
</dbReference>
<gene>
    <name evidence="5" type="ORF">UFOPK4410_00216</name>
</gene>
<evidence type="ECO:0000259" key="3">
    <source>
        <dbReference type="Pfam" id="PF01408"/>
    </source>
</evidence>
<dbReference type="EMBL" id="CAFBRV010000009">
    <property type="protein sequence ID" value="CAB5105604.1"/>
    <property type="molecule type" value="Genomic_DNA"/>
</dbReference>
<dbReference type="InterPro" id="IPR000683">
    <property type="entry name" value="Gfo/Idh/MocA-like_OxRdtase_N"/>
</dbReference>
<feature type="domain" description="GFO/IDH/MocA-like oxidoreductase" evidence="4">
    <location>
        <begin position="132"/>
        <end position="246"/>
    </location>
</feature>
<dbReference type="PANTHER" id="PTHR22604">
    <property type="entry name" value="OXIDOREDUCTASES"/>
    <property type="match status" value="1"/>
</dbReference>
<protein>
    <submittedName>
        <fullName evidence="5">Unannotated protein</fullName>
    </submittedName>
</protein>